<dbReference type="AlphaFoldDB" id="A0AAD3SB84"/>
<dbReference type="Proteomes" id="UP001279734">
    <property type="component" value="Unassembled WGS sequence"/>
</dbReference>
<name>A0AAD3SB84_NEPGR</name>
<dbReference type="EMBL" id="BSYO01000007">
    <property type="protein sequence ID" value="GMH07517.1"/>
    <property type="molecule type" value="Genomic_DNA"/>
</dbReference>
<reference evidence="1" key="1">
    <citation type="submission" date="2023-05" db="EMBL/GenBank/DDBJ databases">
        <title>Nepenthes gracilis genome sequencing.</title>
        <authorList>
            <person name="Fukushima K."/>
        </authorList>
    </citation>
    <scope>NUCLEOTIDE SEQUENCE</scope>
    <source>
        <strain evidence="1">SING2019-196</strain>
    </source>
</reference>
<evidence type="ECO:0000313" key="2">
    <source>
        <dbReference type="Proteomes" id="UP001279734"/>
    </source>
</evidence>
<gene>
    <name evidence="1" type="ORF">Nepgr_009357</name>
</gene>
<sequence length="78" mass="8801">MLTGQVENILAPPPPRSWYGRTDFHSTDSAGWVNWFPNGRQMDEDVGMEWMSWLEGSLPVLGGIDDGSGRLFFDERIA</sequence>
<proteinExistence type="predicted"/>
<organism evidence="1 2">
    <name type="scientific">Nepenthes gracilis</name>
    <name type="common">Slender pitcher plant</name>
    <dbReference type="NCBI Taxonomy" id="150966"/>
    <lineage>
        <taxon>Eukaryota</taxon>
        <taxon>Viridiplantae</taxon>
        <taxon>Streptophyta</taxon>
        <taxon>Embryophyta</taxon>
        <taxon>Tracheophyta</taxon>
        <taxon>Spermatophyta</taxon>
        <taxon>Magnoliopsida</taxon>
        <taxon>eudicotyledons</taxon>
        <taxon>Gunneridae</taxon>
        <taxon>Pentapetalae</taxon>
        <taxon>Caryophyllales</taxon>
        <taxon>Nepenthaceae</taxon>
        <taxon>Nepenthes</taxon>
    </lineage>
</organism>
<accession>A0AAD3SB84</accession>
<evidence type="ECO:0000313" key="1">
    <source>
        <dbReference type="EMBL" id="GMH07517.1"/>
    </source>
</evidence>
<comment type="caution">
    <text evidence="1">The sequence shown here is derived from an EMBL/GenBank/DDBJ whole genome shotgun (WGS) entry which is preliminary data.</text>
</comment>
<protein>
    <submittedName>
        <fullName evidence="1">Uncharacterized protein</fullName>
    </submittedName>
</protein>
<keyword evidence="2" id="KW-1185">Reference proteome</keyword>